<proteinExistence type="inferred from homology"/>
<dbReference type="FunFam" id="1.20.1090.10:FF:000001">
    <property type="entry name" value="Aldehyde-alcohol dehydrogenase"/>
    <property type="match status" value="1"/>
</dbReference>
<dbReference type="FunFam" id="3.40.50.1970:FF:000003">
    <property type="entry name" value="Alcohol dehydrogenase, iron-containing"/>
    <property type="match status" value="1"/>
</dbReference>
<evidence type="ECO:0000259" key="6">
    <source>
        <dbReference type="Pfam" id="PF00465"/>
    </source>
</evidence>
<dbReference type="PROSITE" id="PS00060">
    <property type="entry name" value="ADH_IRON_2"/>
    <property type="match status" value="1"/>
</dbReference>
<gene>
    <name evidence="8" type="ORF">QBZ16_005502</name>
</gene>
<evidence type="ECO:0000259" key="7">
    <source>
        <dbReference type="Pfam" id="PF25137"/>
    </source>
</evidence>
<dbReference type="PANTHER" id="PTHR11496:SF102">
    <property type="entry name" value="ALCOHOL DEHYDROGENASE 4"/>
    <property type="match status" value="1"/>
</dbReference>
<dbReference type="PANTHER" id="PTHR11496">
    <property type="entry name" value="ALCOHOL DEHYDROGENASE"/>
    <property type="match status" value="1"/>
</dbReference>
<dbReference type="GO" id="GO:0046872">
    <property type="term" value="F:metal ion binding"/>
    <property type="evidence" value="ECO:0007669"/>
    <property type="project" value="InterPro"/>
</dbReference>
<evidence type="ECO:0000256" key="3">
    <source>
        <dbReference type="ARBA" id="ARBA00023027"/>
    </source>
</evidence>
<reference evidence="8" key="1">
    <citation type="submission" date="2021-01" db="EMBL/GenBank/DDBJ databases">
        <authorList>
            <person name="Eckstrom K.M.E."/>
        </authorList>
    </citation>
    <scope>NUCLEOTIDE SEQUENCE</scope>
    <source>
        <strain evidence="8">UVCC 0001</strain>
    </source>
</reference>
<feature type="domain" description="Alcohol dehydrogenase iron-type/glycerol dehydrogenase GldA" evidence="6">
    <location>
        <begin position="70"/>
        <end position="238"/>
    </location>
</feature>
<keyword evidence="9" id="KW-1185">Reference proteome</keyword>
<accession>A0AAD9MHF4</accession>
<name>A0AAD9MHF4_PROWI</name>
<dbReference type="CDD" id="cd08188">
    <property type="entry name" value="PDDH"/>
    <property type="match status" value="1"/>
</dbReference>
<dbReference type="Gene3D" id="1.20.1090.10">
    <property type="entry name" value="Dehydroquinate synthase-like - alpha domain"/>
    <property type="match status" value="1"/>
</dbReference>
<sequence>MLRQALSRSRQARGIASRLLNAGVVSAEGTGLRAITTSSLKAGALPIPTEAHGVNYHNPPMEGGYSFFMPRQTLIGPGALKTAGDVVKSLGLKRALIVTDSGLAKSGALDPVLASLKAHDIEAVVFSGAMPNPTDRNVEDALAMLKENNCDFVVSVGGGSSHDCAKGTALLATNGGRIHDYEGIGRLHAAPMPLVSVNTTAGTASEMTRFMVITDTTRLLKMVIADAGVTPAIAVDDPGMMMKMPKGLTAATGMDALTHAIEAYMSVISNPVTDASGLHAMRLISAYLRTAVHDGANAQARDMMSYAQFLGGMAFNSASVGLVHGMAHQLGAVYNLPHGVCNAVILPIVLEFNAEAVPHRFIDIAEALGLGQLSFEEAPGKVIEAVRELSADIGIPANLEVLGVKPEDFPLLADKTEVDICCMTNPRPASKEQIIELFRKAYEQGSEGQPTKQAAAA</sequence>
<dbReference type="SUPFAM" id="SSF56796">
    <property type="entry name" value="Dehydroquinate synthase-like"/>
    <property type="match status" value="1"/>
</dbReference>
<evidence type="ECO:0000313" key="8">
    <source>
        <dbReference type="EMBL" id="KAK2076742.1"/>
    </source>
</evidence>
<comment type="caution">
    <text evidence="8">The sequence shown here is derived from an EMBL/GenBank/DDBJ whole genome shotgun (WGS) entry which is preliminary data.</text>
</comment>
<organism evidence="8 9">
    <name type="scientific">Prototheca wickerhamii</name>
    <dbReference type="NCBI Taxonomy" id="3111"/>
    <lineage>
        <taxon>Eukaryota</taxon>
        <taxon>Viridiplantae</taxon>
        <taxon>Chlorophyta</taxon>
        <taxon>core chlorophytes</taxon>
        <taxon>Trebouxiophyceae</taxon>
        <taxon>Chlorellales</taxon>
        <taxon>Chlorellaceae</taxon>
        <taxon>Prototheca</taxon>
    </lineage>
</organism>
<dbReference type="InterPro" id="IPR039697">
    <property type="entry name" value="Alcohol_dehydrogenase_Fe"/>
</dbReference>
<dbReference type="InterPro" id="IPR056798">
    <property type="entry name" value="ADH_Fe_C"/>
</dbReference>
<dbReference type="PROSITE" id="PS00913">
    <property type="entry name" value="ADH_IRON_1"/>
    <property type="match status" value="1"/>
</dbReference>
<dbReference type="EMBL" id="JASFZW010000009">
    <property type="protein sequence ID" value="KAK2076742.1"/>
    <property type="molecule type" value="Genomic_DNA"/>
</dbReference>
<dbReference type="InterPro" id="IPR018211">
    <property type="entry name" value="ADH_Fe_CS"/>
</dbReference>
<evidence type="ECO:0000256" key="5">
    <source>
        <dbReference type="ARBA" id="ARBA00076695"/>
    </source>
</evidence>
<keyword evidence="2" id="KW-0560">Oxidoreductase</keyword>
<dbReference type="AlphaFoldDB" id="A0AAD9MHF4"/>
<dbReference type="Pfam" id="PF25137">
    <property type="entry name" value="ADH_Fe_C"/>
    <property type="match status" value="1"/>
</dbReference>
<dbReference type="InterPro" id="IPR001670">
    <property type="entry name" value="ADH_Fe/GldA"/>
</dbReference>
<feature type="domain" description="Fe-containing alcohol dehydrogenase-like C-terminal" evidence="7">
    <location>
        <begin position="249"/>
        <end position="442"/>
    </location>
</feature>
<dbReference type="GO" id="GO:0006113">
    <property type="term" value="P:fermentation"/>
    <property type="evidence" value="ECO:0007669"/>
    <property type="project" value="UniProtKB-ARBA"/>
</dbReference>
<dbReference type="Pfam" id="PF00465">
    <property type="entry name" value="Fe-ADH"/>
    <property type="match status" value="1"/>
</dbReference>
<dbReference type="Proteomes" id="UP001255856">
    <property type="component" value="Unassembled WGS sequence"/>
</dbReference>
<comment type="similarity">
    <text evidence="1">Belongs to the iron-containing alcohol dehydrogenase family.</text>
</comment>
<evidence type="ECO:0000313" key="9">
    <source>
        <dbReference type="Proteomes" id="UP001255856"/>
    </source>
</evidence>
<evidence type="ECO:0000256" key="1">
    <source>
        <dbReference type="ARBA" id="ARBA00007358"/>
    </source>
</evidence>
<keyword evidence="3" id="KW-0520">NAD</keyword>
<dbReference type="Gene3D" id="3.40.50.1970">
    <property type="match status" value="1"/>
</dbReference>
<protein>
    <recommendedName>
        <fullName evidence="4">Alcohol dehydrogenase 4</fullName>
    </recommendedName>
    <alternativeName>
        <fullName evidence="5">Alcohol dehydrogenase IV</fullName>
    </alternativeName>
</protein>
<dbReference type="GO" id="GO:0004022">
    <property type="term" value="F:alcohol dehydrogenase (NAD+) activity"/>
    <property type="evidence" value="ECO:0007669"/>
    <property type="project" value="TreeGrafter"/>
</dbReference>
<evidence type="ECO:0000256" key="2">
    <source>
        <dbReference type="ARBA" id="ARBA00023002"/>
    </source>
</evidence>
<evidence type="ECO:0000256" key="4">
    <source>
        <dbReference type="ARBA" id="ARBA00074847"/>
    </source>
</evidence>